<keyword evidence="8 12" id="KW-1133">Transmembrane helix</keyword>
<feature type="domain" description="Major facilitator superfamily (MFS) profile" evidence="13">
    <location>
        <begin position="37"/>
        <end position="421"/>
    </location>
</feature>
<dbReference type="Proteomes" id="UP000001599">
    <property type="component" value="Chromosome"/>
</dbReference>
<evidence type="ECO:0000259" key="13">
    <source>
        <dbReference type="PROSITE" id="PS50850"/>
    </source>
</evidence>
<dbReference type="InterPro" id="IPR011701">
    <property type="entry name" value="MFS"/>
</dbReference>
<feature type="transmembrane region" description="Helical" evidence="12">
    <location>
        <begin position="239"/>
        <end position="264"/>
    </location>
</feature>
<evidence type="ECO:0000256" key="9">
    <source>
        <dbReference type="ARBA" id="ARBA00023136"/>
    </source>
</evidence>
<dbReference type="InterPro" id="IPR036259">
    <property type="entry name" value="MFS_trans_sf"/>
</dbReference>
<dbReference type="CDD" id="cd17320">
    <property type="entry name" value="MFS_MdfA_MDR_like"/>
    <property type="match status" value="1"/>
</dbReference>
<dbReference type="GO" id="GO:0046677">
    <property type="term" value="P:response to antibiotic"/>
    <property type="evidence" value="ECO:0007669"/>
    <property type="project" value="UniProtKB-KW"/>
</dbReference>
<dbReference type="GO" id="GO:0015385">
    <property type="term" value="F:sodium:proton antiporter activity"/>
    <property type="evidence" value="ECO:0007669"/>
    <property type="project" value="TreeGrafter"/>
</dbReference>
<feature type="transmembrane region" description="Helical" evidence="12">
    <location>
        <begin position="161"/>
        <end position="185"/>
    </location>
</feature>
<evidence type="ECO:0000256" key="8">
    <source>
        <dbReference type="ARBA" id="ARBA00022989"/>
    </source>
</evidence>
<feature type="transmembrane region" description="Helical" evidence="12">
    <location>
        <begin position="276"/>
        <end position="294"/>
    </location>
</feature>
<dbReference type="NCBIfam" id="NF011932">
    <property type="entry name" value="PRK15403.1"/>
    <property type="match status" value="1"/>
</dbReference>
<dbReference type="Gene3D" id="1.20.1720.10">
    <property type="entry name" value="Multidrug resistance protein D"/>
    <property type="match status" value="1"/>
</dbReference>
<dbReference type="FunFam" id="1.20.1720.10:FF:000010">
    <property type="entry name" value="Multidrug resistance protein MdtM"/>
    <property type="match status" value="1"/>
</dbReference>
<feature type="transmembrane region" description="Helical" evidence="12">
    <location>
        <begin position="306"/>
        <end position="326"/>
    </location>
</feature>
<keyword evidence="14" id="KW-0762">Sugar transport</keyword>
<dbReference type="PANTHER" id="PTHR23502:SF10">
    <property type="entry name" value="MULTIDRUG RESISTANCE PROTEIN MDTM"/>
    <property type="match status" value="1"/>
</dbReference>
<dbReference type="InterPro" id="IPR005829">
    <property type="entry name" value="Sugar_transporter_CS"/>
</dbReference>
<dbReference type="InterPro" id="IPR020846">
    <property type="entry name" value="MFS_dom"/>
</dbReference>
<organism evidence="14 15">
    <name type="scientific">Salmonella paratyphi C (strain RKS4594)</name>
    <dbReference type="NCBI Taxonomy" id="476213"/>
    <lineage>
        <taxon>Bacteria</taxon>
        <taxon>Pseudomonadati</taxon>
        <taxon>Pseudomonadota</taxon>
        <taxon>Gammaproteobacteria</taxon>
        <taxon>Enterobacterales</taxon>
        <taxon>Enterobacteriaceae</taxon>
        <taxon>Salmonella</taxon>
    </lineage>
</organism>
<keyword evidence="9 12" id="KW-0472">Membrane</keyword>
<evidence type="ECO:0000256" key="1">
    <source>
        <dbReference type="ARBA" id="ARBA00004429"/>
    </source>
</evidence>
<feature type="transmembrane region" description="Helical" evidence="12">
    <location>
        <begin position="332"/>
        <end position="358"/>
    </location>
</feature>
<comment type="similarity">
    <text evidence="2">Belongs to the major facilitator superfamily.</text>
</comment>
<dbReference type="PANTHER" id="PTHR23502">
    <property type="entry name" value="MAJOR FACILITATOR SUPERFAMILY"/>
    <property type="match status" value="1"/>
</dbReference>
<evidence type="ECO:0000256" key="11">
    <source>
        <dbReference type="ARBA" id="ARBA00069387"/>
    </source>
</evidence>
<dbReference type="PROSITE" id="PS50850">
    <property type="entry name" value="MFS"/>
    <property type="match status" value="1"/>
</dbReference>
<evidence type="ECO:0000313" key="14">
    <source>
        <dbReference type="EMBL" id="ACN48700.1"/>
    </source>
</evidence>
<evidence type="ECO:0000256" key="5">
    <source>
        <dbReference type="ARBA" id="ARBA00022475"/>
    </source>
</evidence>
<protein>
    <recommendedName>
        <fullName evidence="11">Multidrug resistance protein MdtM</fullName>
    </recommendedName>
</protein>
<keyword evidence="6" id="KW-0997">Cell inner membrane</keyword>
<dbReference type="AlphaFoldDB" id="C0Q7H7"/>
<evidence type="ECO:0000256" key="7">
    <source>
        <dbReference type="ARBA" id="ARBA00022692"/>
    </source>
</evidence>
<dbReference type="PROSITE" id="PS00216">
    <property type="entry name" value="SUGAR_TRANSPORT_1"/>
    <property type="match status" value="1"/>
</dbReference>
<dbReference type="GO" id="GO:0005886">
    <property type="term" value="C:plasma membrane"/>
    <property type="evidence" value="ECO:0007669"/>
    <property type="project" value="UniProtKB-SubCell"/>
</dbReference>
<sequence>MTVLSFAIPSWGSPTWSAFFMQRIIQFFSQRATTLFFPMALILYDFAAYLTTDLIQPGIINVVRDFNADVSLAPASVSLYLAGGMALQWLLGPLSDRIGRRPVLIAGALIFTLACAATLLTTSMTQFLVARFVQGTSICFIATVGYVTVQEAFGRTKAIKLMAIITSIVLVAPVIGPLSGAALMHFVHWKVLFGIIAVMGLLALCGLLLAMPETVQRGAVPFSAVSVLRDFRNVFRNPIFLTGAATLSLSYIPMMSWVAVSPVILIDAGGMSTSQFAWAQVPVFGAVIVANMIVVRLVKDPTRPRFIWRAVPIQLSGLATLLLGNLLLPHVWLWSVLGTSLYAFGIGMIFPTLFRFTLFSNNLPKGTVSASLNMVILTVMAVSVEVGRWLWFHGGRLPFHLLAAVAGVIVVFTLATLLQRVRQHEAAELAAEK</sequence>
<dbReference type="EMBL" id="CP000857">
    <property type="protein sequence ID" value="ACN48700.1"/>
    <property type="molecule type" value="Genomic_DNA"/>
</dbReference>
<dbReference type="HOGENOM" id="CLU_001265_47_2_6"/>
<feature type="transmembrane region" description="Helical" evidence="12">
    <location>
        <begin position="72"/>
        <end position="91"/>
    </location>
</feature>
<dbReference type="Pfam" id="PF07690">
    <property type="entry name" value="MFS_1"/>
    <property type="match status" value="1"/>
</dbReference>
<evidence type="ECO:0000256" key="10">
    <source>
        <dbReference type="ARBA" id="ARBA00023251"/>
    </source>
</evidence>
<keyword evidence="7 12" id="KW-0812">Transmembrane</keyword>
<evidence type="ECO:0000256" key="4">
    <source>
        <dbReference type="ARBA" id="ARBA00022449"/>
    </source>
</evidence>
<dbReference type="SUPFAM" id="SSF103473">
    <property type="entry name" value="MFS general substrate transporter"/>
    <property type="match status" value="1"/>
</dbReference>
<name>C0Q7H7_SALPC</name>
<evidence type="ECO:0000313" key="15">
    <source>
        <dbReference type="Proteomes" id="UP000001599"/>
    </source>
</evidence>
<reference evidence="14 15" key="1">
    <citation type="journal article" date="2009" name="PLoS ONE">
        <title>Salmonella paratyphi C: genetic divergence from Salmonella choleraesuis and pathogenic convergence with Salmonella typhi.</title>
        <authorList>
            <person name="Liu W.-Q."/>
            <person name="Feng Y."/>
            <person name="Wang Y."/>
            <person name="Zou Q.-H."/>
            <person name="Chen F."/>
            <person name="Guo J.-T."/>
            <person name="Peng Y.-H."/>
            <person name="Jin Y."/>
            <person name="Li Y.-G."/>
            <person name="Hu S.-N."/>
            <person name="Johnston R.N."/>
            <person name="Liu G.-R."/>
            <person name="Liu S.-L."/>
        </authorList>
    </citation>
    <scope>NUCLEOTIDE SEQUENCE [LARGE SCALE GENOMIC DNA]</scope>
    <source>
        <strain evidence="14 15">RKS4594</strain>
    </source>
</reference>
<feature type="transmembrane region" description="Helical" evidence="12">
    <location>
        <begin position="103"/>
        <end position="122"/>
    </location>
</feature>
<keyword evidence="4" id="KW-0050">Antiport</keyword>
<keyword evidence="5" id="KW-1003">Cell membrane</keyword>
<gene>
    <name evidence="14" type="ordered locus">SPC_4655</name>
</gene>
<feature type="transmembrane region" description="Helical" evidence="12">
    <location>
        <begin position="397"/>
        <end position="418"/>
    </location>
</feature>
<dbReference type="KEGG" id="sei:SPC_4655"/>
<comment type="subcellular location">
    <subcellularLocation>
        <location evidence="1">Cell inner membrane</location>
        <topology evidence="1">Multi-pass membrane protein</topology>
    </subcellularLocation>
</comment>
<keyword evidence="10" id="KW-0046">Antibiotic resistance</keyword>
<evidence type="ECO:0000256" key="12">
    <source>
        <dbReference type="SAM" id="Phobius"/>
    </source>
</evidence>
<evidence type="ECO:0000256" key="3">
    <source>
        <dbReference type="ARBA" id="ARBA00022448"/>
    </source>
</evidence>
<feature type="transmembrane region" description="Helical" evidence="12">
    <location>
        <begin position="370"/>
        <end position="391"/>
    </location>
</feature>
<feature type="transmembrane region" description="Helical" evidence="12">
    <location>
        <begin position="128"/>
        <end position="149"/>
    </location>
</feature>
<accession>C0Q7H7</accession>
<proteinExistence type="inferred from homology"/>
<evidence type="ECO:0000256" key="2">
    <source>
        <dbReference type="ARBA" id="ARBA00008335"/>
    </source>
</evidence>
<keyword evidence="3" id="KW-0813">Transport</keyword>
<feature type="transmembrane region" description="Helical" evidence="12">
    <location>
        <begin position="191"/>
        <end position="210"/>
    </location>
</feature>
<feature type="transmembrane region" description="Helical" evidence="12">
    <location>
        <begin position="32"/>
        <end position="52"/>
    </location>
</feature>
<dbReference type="GO" id="GO:1990961">
    <property type="term" value="P:xenobiotic detoxification by transmembrane export across the plasma membrane"/>
    <property type="evidence" value="ECO:0007669"/>
    <property type="project" value="TreeGrafter"/>
</dbReference>
<evidence type="ECO:0000256" key="6">
    <source>
        <dbReference type="ARBA" id="ARBA00022519"/>
    </source>
</evidence>